<dbReference type="InterPro" id="IPR039515">
    <property type="entry name" value="NOT4_mRING-HC-C4C4"/>
</dbReference>
<dbReference type="Pfam" id="PF00076">
    <property type="entry name" value="RRM_1"/>
    <property type="match status" value="1"/>
</dbReference>
<dbReference type="SMART" id="SM00361">
    <property type="entry name" value="RRM_1"/>
    <property type="match status" value="1"/>
</dbReference>
<evidence type="ECO:0000256" key="1">
    <source>
        <dbReference type="PROSITE-ProRule" id="PRU00175"/>
    </source>
</evidence>
<dbReference type="STRING" id="49390.A0A068UK80"/>
<dbReference type="FunCoup" id="A0A068UK80">
    <property type="interactions" value="2049"/>
</dbReference>
<evidence type="ECO:0008006" key="8">
    <source>
        <dbReference type="Google" id="ProtNLM"/>
    </source>
</evidence>
<feature type="domain" description="RING-type" evidence="4">
    <location>
        <begin position="9"/>
        <end position="57"/>
    </location>
</feature>
<reference evidence="7" key="1">
    <citation type="journal article" date="2014" name="Science">
        <title>The coffee genome provides insight into the convergent evolution of caffeine biosynthesis.</title>
        <authorList>
            <person name="Denoeud F."/>
            <person name="Carretero-Paulet L."/>
            <person name="Dereeper A."/>
            <person name="Droc G."/>
            <person name="Guyot R."/>
            <person name="Pietrella M."/>
            <person name="Zheng C."/>
            <person name="Alberti A."/>
            <person name="Anthony F."/>
            <person name="Aprea G."/>
            <person name="Aury J.M."/>
            <person name="Bento P."/>
            <person name="Bernard M."/>
            <person name="Bocs S."/>
            <person name="Campa C."/>
            <person name="Cenci A."/>
            <person name="Combes M.C."/>
            <person name="Crouzillat D."/>
            <person name="Da Silva C."/>
            <person name="Daddiego L."/>
            <person name="De Bellis F."/>
            <person name="Dussert S."/>
            <person name="Garsmeur O."/>
            <person name="Gayraud T."/>
            <person name="Guignon V."/>
            <person name="Jahn K."/>
            <person name="Jamilloux V."/>
            <person name="Joet T."/>
            <person name="Labadie K."/>
            <person name="Lan T."/>
            <person name="Leclercq J."/>
            <person name="Lepelley M."/>
            <person name="Leroy T."/>
            <person name="Li L.T."/>
            <person name="Librado P."/>
            <person name="Lopez L."/>
            <person name="Munoz A."/>
            <person name="Noel B."/>
            <person name="Pallavicini A."/>
            <person name="Perrotta G."/>
            <person name="Poncet V."/>
            <person name="Pot D."/>
            <person name="Priyono X."/>
            <person name="Rigoreau M."/>
            <person name="Rouard M."/>
            <person name="Rozas J."/>
            <person name="Tranchant-Dubreuil C."/>
            <person name="VanBuren R."/>
            <person name="Zhang Q."/>
            <person name="Andrade A.C."/>
            <person name="Argout X."/>
            <person name="Bertrand B."/>
            <person name="de Kochko A."/>
            <person name="Graziosi G."/>
            <person name="Henry R.J."/>
            <person name="Jayarama X."/>
            <person name="Ming R."/>
            <person name="Nagai C."/>
            <person name="Rounsley S."/>
            <person name="Sankoff D."/>
            <person name="Giuliano G."/>
            <person name="Albert V.A."/>
            <person name="Wincker P."/>
            <person name="Lashermes P."/>
        </authorList>
    </citation>
    <scope>NUCLEOTIDE SEQUENCE [LARGE SCALE GENOMIC DNA]</scope>
    <source>
        <strain evidence="7">cv. DH200-94</strain>
    </source>
</reference>
<evidence type="ECO:0000259" key="4">
    <source>
        <dbReference type="PROSITE" id="PS50089"/>
    </source>
</evidence>
<feature type="compositionally biased region" description="Low complexity" evidence="3">
    <location>
        <begin position="276"/>
        <end position="298"/>
    </location>
</feature>
<evidence type="ECO:0000313" key="7">
    <source>
        <dbReference type="Proteomes" id="UP000295252"/>
    </source>
</evidence>
<dbReference type="CDD" id="cd12438">
    <property type="entry name" value="RRM_CNOT4"/>
    <property type="match status" value="1"/>
</dbReference>
<dbReference type="InParanoid" id="A0A068UK80"/>
<dbReference type="AlphaFoldDB" id="A0A068UK80"/>
<gene>
    <name evidence="6" type="ORF">GSCOC_T00028093001</name>
</gene>
<name>A0A068UK80_COFCA</name>
<dbReference type="SUPFAM" id="SSF57850">
    <property type="entry name" value="RING/U-box"/>
    <property type="match status" value="1"/>
</dbReference>
<feature type="compositionally biased region" description="Polar residues" evidence="3">
    <location>
        <begin position="386"/>
        <end position="413"/>
    </location>
</feature>
<dbReference type="InterPro" id="IPR034261">
    <property type="entry name" value="CNOT4_RRM"/>
</dbReference>
<keyword evidence="1" id="KW-0862">Zinc</keyword>
<evidence type="ECO:0000259" key="5">
    <source>
        <dbReference type="PROSITE" id="PS50102"/>
    </source>
</evidence>
<dbReference type="Gene3D" id="3.30.40.10">
    <property type="entry name" value="Zinc/RING finger domain, C3HC4 (zinc finger)"/>
    <property type="match status" value="1"/>
</dbReference>
<feature type="region of interest" description="Disordered" evidence="3">
    <location>
        <begin position="384"/>
        <end position="419"/>
    </location>
</feature>
<dbReference type="InterPro" id="IPR013083">
    <property type="entry name" value="Znf_RING/FYVE/PHD"/>
</dbReference>
<dbReference type="Gene3D" id="3.30.70.330">
    <property type="match status" value="1"/>
</dbReference>
<dbReference type="GO" id="GO:0003723">
    <property type="term" value="F:RNA binding"/>
    <property type="evidence" value="ECO:0007669"/>
    <property type="project" value="UniProtKB-UniRule"/>
</dbReference>
<proteinExistence type="predicted"/>
<dbReference type="Proteomes" id="UP000295252">
    <property type="component" value="Chromosome I"/>
</dbReference>
<dbReference type="InterPro" id="IPR001841">
    <property type="entry name" value="Znf_RING"/>
</dbReference>
<feature type="domain" description="RRM" evidence="5">
    <location>
        <begin position="110"/>
        <end position="196"/>
    </location>
</feature>
<dbReference type="PANTHER" id="PTHR12603:SF36">
    <property type="entry name" value="RNA BINDING (RRM_RBD_RNP MOTIFS) FAMILY PROTEIN"/>
    <property type="match status" value="1"/>
</dbReference>
<feature type="region of interest" description="Disordered" evidence="3">
    <location>
        <begin position="790"/>
        <end position="811"/>
    </location>
</feature>
<keyword evidence="2" id="KW-0694">RNA-binding</keyword>
<keyword evidence="1" id="KW-0863">Zinc-finger</keyword>
<dbReference type="Gramene" id="CDP08950">
    <property type="protein sequence ID" value="CDP08950"/>
    <property type="gene ID" value="GSCOC_T00028093001"/>
</dbReference>
<accession>A0A068UK80</accession>
<evidence type="ECO:0000256" key="3">
    <source>
        <dbReference type="SAM" id="MobiDB-lite"/>
    </source>
</evidence>
<dbReference type="InterPro" id="IPR000504">
    <property type="entry name" value="RRM_dom"/>
</dbReference>
<dbReference type="InterPro" id="IPR003954">
    <property type="entry name" value="RRM_euk-type"/>
</dbReference>
<dbReference type="InterPro" id="IPR035979">
    <property type="entry name" value="RBD_domain_sf"/>
</dbReference>
<feature type="compositionally biased region" description="Low complexity" evidence="3">
    <location>
        <begin position="436"/>
        <end position="448"/>
    </location>
</feature>
<protein>
    <recommendedName>
        <fullName evidence="8">RING-type domain-containing protein</fullName>
    </recommendedName>
</protein>
<feature type="compositionally biased region" description="Polar residues" evidence="3">
    <location>
        <begin position="320"/>
        <end position="331"/>
    </location>
</feature>
<dbReference type="GO" id="GO:0004842">
    <property type="term" value="F:ubiquitin-protein transferase activity"/>
    <property type="evidence" value="ECO:0007669"/>
    <property type="project" value="InterPro"/>
</dbReference>
<keyword evidence="7" id="KW-1185">Reference proteome</keyword>
<dbReference type="PhylomeDB" id="A0A068UK80"/>
<keyword evidence="1" id="KW-0479">Metal-binding</keyword>
<dbReference type="GO" id="GO:0030014">
    <property type="term" value="C:CCR4-NOT complex"/>
    <property type="evidence" value="ECO:0007669"/>
    <property type="project" value="InterPro"/>
</dbReference>
<dbReference type="OMA" id="HERIDQT"/>
<feature type="region of interest" description="Disordered" evidence="3">
    <location>
        <begin position="320"/>
        <end position="339"/>
    </location>
</feature>
<dbReference type="InterPro" id="IPR012677">
    <property type="entry name" value="Nucleotide-bd_a/b_plait_sf"/>
</dbReference>
<sequence>MSDEGERTCPLCAEEMDLTDQQLKPCKCGYEICVWCWHHIMDMAEKDDTEGRCPACRTPYNKEKIVGMAANCERLVAEMNMEKKFKTQKGKTKNSEGRKQLSSVRVIQRNLVYIVGLPLNLADEELLQRKEYFGQYGKVMKVSISRTAAGTIQQFANNTCSVYITYSKEDEAVRCIQSVHGFILEGRSLRACFGTTKYCHAWLRNVPCSNPDCLYLHEIGSQEDSFTKDEIISAFTRSRVQQITGATNSLQRRSGNVLPPPADDYCNNISASSGKPISKTSTNNISSSTKSSPPNSSSGRSVTLPAGASWGTRALNNQLTSILPSSNGPQKQKSDACNGPVTFSTALASSNHIPLSHAEVGKKLPAEENNKTQLESKQMLEPLKQNLGSDSPTTMSDVPSRSSNPTTATTSSKLYGLPASKDKDKHVILSPKVINSDDTSSESSGSGSVKDLKDDIDEKVKTLSSDMLSLGIDDKCRGVEQIYLEPFREPLTSQTTGNAVESNGDSYLQRNKYSETPGVQVASNEEKDDSLSFEDQRLKDPEVISDASYLPNSSHSLLSSLNHRGCSPLKSGPFNGDGDLHVVDNKVDSVLQLSGTPVLSSGYPENQFNSFASLANNVEHSYLFTNAEKSKHIGRYDSEVLSTSHNVALDMGESSIISNILSLDFDSWDESSLTSPQNLAKFLGETDRQQGSHGVVSPWKVQQSNQSRFSFAREEDPMNHAADGESSLGYIGQAFRPQYSGHDFVNKASIHLDKVGIRNGMSLVNAEEPDIFASSHSLFSSSKLPVSRSQVSAPPGFSTPSRAPPPGFMSHERIDQTCTSFSGHPMLDTSTLRNQYQPMQPGNVMSNGDIEFMDPAILAVGKGRLPDSLSSSGLDMRSSFSPQLNTLEDNTRIQLLMQRSLSAHQNHRLDDMGDAFSFADSFRSPSRLMEQSMVNNISPYSQVSLPQSRNPLMSNGHWDGWNDVQSANNLGMAELLRPERLGFNKFYTGYEDSKLRMPSQGDLYNRTYGI</sequence>
<feature type="region of interest" description="Disordered" evidence="3">
    <location>
        <begin position="431"/>
        <end position="451"/>
    </location>
</feature>
<dbReference type="SUPFAM" id="SSF54928">
    <property type="entry name" value="RNA-binding domain, RBD"/>
    <property type="match status" value="1"/>
</dbReference>
<dbReference type="GO" id="GO:0008270">
    <property type="term" value="F:zinc ion binding"/>
    <property type="evidence" value="ECO:0007669"/>
    <property type="project" value="UniProtKB-KW"/>
</dbReference>
<organism evidence="6 7">
    <name type="scientific">Coffea canephora</name>
    <name type="common">Robusta coffee</name>
    <dbReference type="NCBI Taxonomy" id="49390"/>
    <lineage>
        <taxon>Eukaryota</taxon>
        <taxon>Viridiplantae</taxon>
        <taxon>Streptophyta</taxon>
        <taxon>Embryophyta</taxon>
        <taxon>Tracheophyta</taxon>
        <taxon>Spermatophyta</taxon>
        <taxon>Magnoliopsida</taxon>
        <taxon>eudicotyledons</taxon>
        <taxon>Gunneridae</taxon>
        <taxon>Pentapetalae</taxon>
        <taxon>asterids</taxon>
        <taxon>lamiids</taxon>
        <taxon>Gentianales</taxon>
        <taxon>Rubiaceae</taxon>
        <taxon>Ixoroideae</taxon>
        <taxon>Gardenieae complex</taxon>
        <taxon>Bertiereae - Coffeeae clade</taxon>
        <taxon>Coffeeae</taxon>
        <taxon>Coffea</taxon>
    </lineage>
</organism>
<dbReference type="OrthoDB" id="1923159at2759"/>
<dbReference type="PROSITE" id="PS50089">
    <property type="entry name" value="ZF_RING_2"/>
    <property type="match status" value="1"/>
</dbReference>
<dbReference type="Pfam" id="PF14570">
    <property type="entry name" value="zf-RING_4"/>
    <property type="match status" value="1"/>
</dbReference>
<dbReference type="FunFam" id="3.30.40.10:FF:000155">
    <property type="entry name" value="RNA binding (RRM/RBD/RNP motifs) family protein"/>
    <property type="match status" value="1"/>
</dbReference>
<feature type="region of interest" description="Disordered" evidence="3">
    <location>
        <begin position="269"/>
        <end position="307"/>
    </location>
</feature>
<dbReference type="PROSITE" id="PS50102">
    <property type="entry name" value="RRM"/>
    <property type="match status" value="1"/>
</dbReference>
<dbReference type="EMBL" id="HG739120">
    <property type="protein sequence ID" value="CDP08950.1"/>
    <property type="molecule type" value="Genomic_DNA"/>
</dbReference>
<dbReference type="CDD" id="cd16618">
    <property type="entry name" value="mRING-HC-C4C4_CNOT4"/>
    <property type="match status" value="1"/>
</dbReference>
<dbReference type="GO" id="GO:0016567">
    <property type="term" value="P:protein ubiquitination"/>
    <property type="evidence" value="ECO:0007669"/>
    <property type="project" value="TreeGrafter"/>
</dbReference>
<dbReference type="FunFam" id="3.30.70.330:FF:000161">
    <property type="entry name" value="RNA binding (RRM/RBD/RNP motifs) family protein"/>
    <property type="match status" value="1"/>
</dbReference>
<evidence type="ECO:0000313" key="6">
    <source>
        <dbReference type="EMBL" id="CDP08950.1"/>
    </source>
</evidence>
<evidence type="ECO:0000256" key="2">
    <source>
        <dbReference type="PROSITE-ProRule" id="PRU00176"/>
    </source>
</evidence>
<dbReference type="InterPro" id="IPR039780">
    <property type="entry name" value="Mot2"/>
</dbReference>
<dbReference type="PANTHER" id="PTHR12603">
    <property type="entry name" value="CCR4-NOT TRANSCRIPTION COMPLEX RELATED"/>
    <property type="match status" value="1"/>
</dbReference>